<dbReference type="EMBL" id="JBCLYO010000002">
    <property type="protein sequence ID" value="KAL0092966.1"/>
    <property type="molecule type" value="Genomic_DNA"/>
</dbReference>
<feature type="region of interest" description="Disordered" evidence="1">
    <location>
        <begin position="1"/>
        <end position="44"/>
    </location>
</feature>
<accession>A0ABR3BAE3</accession>
<organism evidence="2 3">
    <name type="scientific">Phycomyces blakesleeanus</name>
    <dbReference type="NCBI Taxonomy" id="4837"/>
    <lineage>
        <taxon>Eukaryota</taxon>
        <taxon>Fungi</taxon>
        <taxon>Fungi incertae sedis</taxon>
        <taxon>Mucoromycota</taxon>
        <taxon>Mucoromycotina</taxon>
        <taxon>Mucoromycetes</taxon>
        <taxon>Mucorales</taxon>
        <taxon>Phycomycetaceae</taxon>
        <taxon>Phycomyces</taxon>
    </lineage>
</organism>
<comment type="caution">
    <text evidence="2">The sequence shown here is derived from an EMBL/GenBank/DDBJ whole genome shotgun (WGS) entry which is preliminary data.</text>
</comment>
<evidence type="ECO:0000256" key="1">
    <source>
        <dbReference type="SAM" id="MobiDB-lite"/>
    </source>
</evidence>
<evidence type="ECO:0000313" key="2">
    <source>
        <dbReference type="EMBL" id="KAL0092966.1"/>
    </source>
</evidence>
<feature type="compositionally biased region" description="Basic and acidic residues" evidence="1">
    <location>
        <begin position="10"/>
        <end position="26"/>
    </location>
</feature>
<name>A0ABR3BAE3_PHYBL</name>
<reference evidence="2 3" key="1">
    <citation type="submission" date="2024-04" db="EMBL/GenBank/DDBJ databases">
        <title>Symmetric and asymmetric DNA N6-adenine methylation regulates different biological responses in Mucorales.</title>
        <authorList>
            <consortium name="Lawrence Berkeley National Laboratory"/>
            <person name="Lax C."/>
            <person name="Mondo S.J."/>
            <person name="Osorio-Concepcion M."/>
            <person name="Muszewska A."/>
            <person name="Corrochano-Luque M."/>
            <person name="Gutierrez G."/>
            <person name="Riley R."/>
            <person name="Lipzen A."/>
            <person name="Guo J."/>
            <person name="Hundley H."/>
            <person name="Amirebrahimi M."/>
            <person name="Ng V."/>
            <person name="Lorenzo-Gutierrez D."/>
            <person name="Binder U."/>
            <person name="Yang J."/>
            <person name="Song Y."/>
            <person name="Canovas D."/>
            <person name="Navarro E."/>
            <person name="Freitag M."/>
            <person name="Gabaldon T."/>
            <person name="Grigoriev I.V."/>
            <person name="Corrochano L.M."/>
            <person name="Nicolas F.E."/>
            <person name="Garre V."/>
        </authorList>
    </citation>
    <scope>NUCLEOTIDE SEQUENCE [LARGE SCALE GENOMIC DNA]</scope>
    <source>
        <strain evidence="2 3">L51</strain>
    </source>
</reference>
<gene>
    <name evidence="2" type="ORF">J3Q64DRAFT_1722341</name>
</gene>
<feature type="region of interest" description="Disordered" evidence="1">
    <location>
        <begin position="178"/>
        <end position="224"/>
    </location>
</feature>
<feature type="compositionally biased region" description="Low complexity" evidence="1">
    <location>
        <begin position="178"/>
        <end position="187"/>
    </location>
</feature>
<feature type="compositionally biased region" description="Acidic residues" evidence="1">
    <location>
        <begin position="209"/>
        <end position="224"/>
    </location>
</feature>
<dbReference type="Proteomes" id="UP001448207">
    <property type="component" value="Unassembled WGS sequence"/>
</dbReference>
<protein>
    <submittedName>
        <fullName evidence="2">Uncharacterized protein</fullName>
    </submittedName>
</protein>
<proteinExistence type="predicted"/>
<evidence type="ECO:0000313" key="3">
    <source>
        <dbReference type="Proteomes" id="UP001448207"/>
    </source>
</evidence>
<feature type="compositionally biased region" description="Low complexity" evidence="1">
    <location>
        <begin position="194"/>
        <end position="208"/>
    </location>
</feature>
<sequence>MSDSQQSIPKRKESNSDNDRSDDWEKSPTVYSVKRQRMRQGKNVEISPRTDLVSFAKQNNTLTRESKDIVQITPTEREPWSVKRSRGSLQVKVHQIQQNYLQKINQESNCFPEPVNDNYSNQDLFITNDQTKGEQFISKKWKQASQLDNQSDDSMFGPDFKLEDLEALDLFEKELGIAPQQNPAQNQENKDVDNGSNGNNKNQNLNYDNDNDNDNDNDDYMFGDDFPLEDVENLLFDLEEGVHKEPTSAATGTGGSGVAFSVPFEKIEPIFKVPEPSGLSSDRLSIINNSQSIQVSNSQPSQESKNLSVQGDSNQKVFFLNCYLAHNSFLSKNTKYYASRKLKSS</sequence>
<keyword evidence="3" id="KW-1185">Reference proteome</keyword>